<keyword evidence="2" id="KW-1185">Reference proteome</keyword>
<accession>A0A834KKA1</accession>
<protein>
    <submittedName>
        <fullName evidence="1">Uncharacterized protein</fullName>
    </submittedName>
</protein>
<proteinExistence type="predicted"/>
<reference evidence="1" key="1">
    <citation type="journal article" date="2020" name="G3 (Bethesda)">
        <title>High-Quality Assemblies for Three Invasive Social Wasps from the &lt;i&gt;Vespula&lt;/i&gt; Genus.</title>
        <authorList>
            <person name="Harrop T.W.R."/>
            <person name="Guhlin J."/>
            <person name="McLaughlin G.M."/>
            <person name="Permina E."/>
            <person name="Stockwell P."/>
            <person name="Gilligan J."/>
            <person name="Le Lec M.F."/>
            <person name="Gruber M.A.M."/>
            <person name="Quinn O."/>
            <person name="Lovegrove M."/>
            <person name="Duncan E.J."/>
            <person name="Remnant E.J."/>
            <person name="Van Eeckhoven J."/>
            <person name="Graham B."/>
            <person name="Knapp R.A."/>
            <person name="Langford K.W."/>
            <person name="Kronenberg Z."/>
            <person name="Press M.O."/>
            <person name="Eacker S.M."/>
            <person name="Wilson-Rankin E.E."/>
            <person name="Purcell J."/>
            <person name="Lester P.J."/>
            <person name="Dearden P.K."/>
        </authorList>
    </citation>
    <scope>NUCLEOTIDE SEQUENCE</scope>
    <source>
        <strain evidence="1">Marl-1</strain>
    </source>
</reference>
<sequence length="168" mass="19025">MMTSDDKHVVVHTYGVRLIRGVYRRAHGRSLYQALPHLIWRLNEPVDTLMQSRTACRRGIASSIIQNADRNGTCPRDSIYHRKLQGSDNDFGRVHTLTVVVTGSFLAITPALYESFLRQEIGNSQWATMTGPTLRIRLGYAFIADSGPGMQRRPIEIYVIVRSIVEII</sequence>
<gene>
    <name evidence="1" type="ORF">HZH66_002695</name>
</gene>
<dbReference type="Proteomes" id="UP000614350">
    <property type="component" value="Unassembled WGS sequence"/>
</dbReference>
<evidence type="ECO:0000313" key="1">
    <source>
        <dbReference type="EMBL" id="KAF7408158.1"/>
    </source>
</evidence>
<organism evidence="1 2">
    <name type="scientific">Vespula vulgaris</name>
    <name type="common">Yellow jacket</name>
    <name type="synonym">Wasp</name>
    <dbReference type="NCBI Taxonomy" id="7454"/>
    <lineage>
        <taxon>Eukaryota</taxon>
        <taxon>Metazoa</taxon>
        <taxon>Ecdysozoa</taxon>
        <taxon>Arthropoda</taxon>
        <taxon>Hexapoda</taxon>
        <taxon>Insecta</taxon>
        <taxon>Pterygota</taxon>
        <taxon>Neoptera</taxon>
        <taxon>Endopterygota</taxon>
        <taxon>Hymenoptera</taxon>
        <taxon>Apocrita</taxon>
        <taxon>Aculeata</taxon>
        <taxon>Vespoidea</taxon>
        <taxon>Vespidae</taxon>
        <taxon>Vespinae</taxon>
        <taxon>Vespula</taxon>
    </lineage>
</organism>
<evidence type="ECO:0000313" key="2">
    <source>
        <dbReference type="Proteomes" id="UP000614350"/>
    </source>
</evidence>
<name>A0A834KKA1_VESVU</name>
<dbReference type="AlphaFoldDB" id="A0A834KKA1"/>
<dbReference type="EMBL" id="JACSEA010000002">
    <property type="protein sequence ID" value="KAF7408158.1"/>
    <property type="molecule type" value="Genomic_DNA"/>
</dbReference>
<comment type="caution">
    <text evidence="1">The sequence shown here is derived from an EMBL/GenBank/DDBJ whole genome shotgun (WGS) entry which is preliminary data.</text>
</comment>